<keyword evidence="1" id="KW-0472">Membrane</keyword>
<proteinExistence type="predicted"/>
<keyword evidence="1" id="KW-1133">Transmembrane helix</keyword>
<name>A0A8D8CKA1_CULPI</name>
<accession>A0A8D8CKA1</accession>
<dbReference type="EMBL" id="HBUE01127003">
    <property type="protein sequence ID" value="CAG6494986.1"/>
    <property type="molecule type" value="Transcribed_RNA"/>
</dbReference>
<feature type="transmembrane region" description="Helical" evidence="1">
    <location>
        <begin position="12"/>
        <end position="29"/>
    </location>
</feature>
<feature type="transmembrane region" description="Helical" evidence="1">
    <location>
        <begin position="35"/>
        <end position="55"/>
    </location>
</feature>
<dbReference type="EMBL" id="HBUE01127004">
    <property type="protein sequence ID" value="CAG6494987.1"/>
    <property type="molecule type" value="Transcribed_RNA"/>
</dbReference>
<reference evidence="2" key="1">
    <citation type="submission" date="2021-05" db="EMBL/GenBank/DDBJ databases">
        <authorList>
            <person name="Alioto T."/>
            <person name="Alioto T."/>
            <person name="Gomez Garrido J."/>
        </authorList>
    </citation>
    <scope>NUCLEOTIDE SEQUENCE</scope>
</reference>
<organism evidence="2">
    <name type="scientific">Culex pipiens</name>
    <name type="common">House mosquito</name>
    <dbReference type="NCBI Taxonomy" id="7175"/>
    <lineage>
        <taxon>Eukaryota</taxon>
        <taxon>Metazoa</taxon>
        <taxon>Ecdysozoa</taxon>
        <taxon>Arthropoda</taxon>
        <taxon>Hexapoda</taxon>
        <taxon>Insecta</taxon>
        <taxon>Pterygota</taxon>
        <taxon>Neoptera</taxon>
        <taxon>Endopterygota</taxon>
        <taxon>Diptera</taxon>
        <taxon>Nematocera</taxon>
        <taxon>Culicoidea</taxon>
        <taxon>Culicidae</taxon>
        <taxon>Culicinae</taxon>
        <taxon>Culicini</taxon>
        <taxon>Culex</taxon>
        <taxon>Culex</taxon>
    </lineage>
</organism>
<keyword evidence="1" id="KW-0812">Transmembrane</keyword>
<protein>
    <submittedName>
        <fullName evidence="2">(northern house mosquito) hypothetical protein</fullName>
    </submittedName>
</protein>
<evidence type="ECO:0000313" key="2">
    <source>
        <dbReference type="EMBL" id="CAG6494986.1"/>
    </source>
</evidence>
<dbReference type="AlphaFoldDB" id="A0A8D8CKA1"/>
<evidence type="ECO:0000256" key="1">
    <source>
        <dbReference type="SAM" id="Phobius"/>
    </source>
</evidence>
<sequence length="99" mass="10741">MYSILQAPQGTLYTTFCCRIFGILSFNLVKTASLTLSIGLNAATIPCFLSTLPIFSLRFGMYGRDANFSPGSNPLATWSSELYSASTRSLCNCLTKHVG</sequence>